<organism evidence="2 4">
    <name type="scientific">Rotaria magnacalcarata</name>
    <dbReference type="NCBI Taxonomy" id="392030"/>
    <lineage>
        <taxon>Eukaryota</taxon>
        <taxon>Metazoa</taxon>
        <taxon>Spiralia</taxon>
        <taxon>Gnathifera</taxon>
        <taxon>Rotifera</taxon>
        <taxon>Eurotatoria</taxon>
        <taxon>Bdelloidea</taxon>
        <taxon>Philodinida</taxon>
        <taxon>Philodinidae</taxon>
        <taxon>Rotaria</taxon>
    </lineage>
</organism>
<name>A0A8S3B8Z2_9BILA</name>
<sequence>SNAIISSGEDANLLSETENGIIDFEEPPTPPPENLEFNGQDIDSVAGA</sequence>
<gene>
    <name evidence="2" type="ORF">BYL167_LOCUS48234</name>
    <name evidence="3" type="ORF">GIL414_LOCUS48967</name>
</gene>
<dbReference type="EMBL" id="CAJOBH010140564">
    <property type="protein sequence ID" value="CAF4803154.1"/>
    <property type="molecule type" value="Genomic_DNA"/>
</dbReference>
<feature type="non-terminal residue" evidence="2">
    <location>
        <position position="1"/>
    </location>
</feature>
<dbReference type="EMBL" id="CAJOBJ010159979">
    <property type="protein sequence ID" value="CAF4841957.1"/>
    <property type="molecule type" value="Genomic_DNA"/>
</dbReference>
<protein>
    <submittedName>
        <fullName evidence="2">Uncharacterized protein</fullName>
    </submittedName>
</protein>
<evidence type="ECO:0000313" key="3">
    <source>
        <dbReference type="EMBL" id="CAF4841957.1"/>
    </source>
</evidence>
<feature type="region of interest" description="Disordered" evidence="1">
    <location>
        <begin position="1"/>
        <end position="48"/>
    </location>
</feature>
<dbReference type="Proteomes" id="UP000681720">
    <property type="component" value="Unassembled WGS sequence"/>
</dbReference>
<evidence type="ECO:0000256" key="1">
    <source>
        <dbReference type="SAM" id="MobiDB-lite"/>
    </source>
</evidence>
<reference evidence="2" key="1">
    <citation type="submission" date="2021-02" db="EMBL/GenBank/DDBJ databases">
        <authorList>
            <person name="Nowell W R."/>
        </authorList>
    </citation>
    <scope>NUCLEOTIDE SEQUENCE</scope>
</reference>
<evidence type="ECO:0000313" key="2">
    <source>
        <dbReference type="EMBL" id="CAF4803154.1"/>
    </source>
</evidence>
<feature type="non-terminal residue" evidence="2">
    <location>
        <position position="48"/>
    </location>
</feature>
<accession>A0A8S3B8Z2</accession>
<proteinExistence type="predicted"/>
<dbReference type="Proteomes" id="UP000681967">
    <property type="component" value="Unassembled WGS sequence"/>
</dbReference>
<evidence type="ECO:0000313" key="4">
    <source>
        <dbReference type="Proteomes" id="UP000681967"/>
    </source>
</evidence>
<dbReference type="AlphaFoldDB" id="A0A8S3B8Z2"/>
<comment type="caution">
    <text evidence="2">The sequence shown here is derived from an EMBL/GenBank/DDBJ whole genome shotgun (WGS) entry which is preliminary data.</text>
</comment>